<evidence type="ECO:0000313" key="1">
    <source>
        <dbReference type="EMBL" id="KAJ9651504.1"/>
    </source>
</evidence>
<feature type="non-terminal residue" evidence="1">
    <location>
        <position position="1"/>
    </location>
</feature>
<name>A0ACC2ZV73_9EURO</name>
<sequence length="63" mass="7854">FVYRENRVPFYQRLLQKHDGKRQWWKSPRSPFLLYPFYTLMWGSFSAAIYGTIRMVFGHKTWY</sequence>
<reference evidence="1" key="1">
    <citation type="submission" date="2022-10" db="EMBL/GenBank/DDBJ databases">
        <title>Culturing micro-colonial fungi from biological soil crusts in the Mojave desert and describing Neophaeococcomyces mojavensis, and introducing the new genera and species Taxawa tesnikishii.</title>
        <authorList>
            <person name="Kurbessoian T."/>
            <person name="Stajich J.E."/>
        </authorList>
    </citation>
    <scope>NUCLEOTIDE SEQUENCE</scope>
    <source>
        <strain evidence="1">JES_112</strain>
    </source>
</reference>
<organism evidence="1 2">
    <name type="scientific">Neophaeococcomyces mojaviensis</name>
    <dbReference type="NCBI Taxonomy" id="3383035"/>
    <lineage>
        <taxon>Eukaryota</taxon>
        <taxon>Fungi</taxon>
        <taxon>Dikarya</taxon>
        <taxon>Ascomycota</taxon>
        <taxon>Pezizomycotina</taxon>
        <taxon>Eurotiomycetes</taxon>
        <taxon>Chaetothyriomycetidae</taxon>
        <taxon>Chaetothyriales</taxon>
        <taxon>Chaetothyriales incertae sedis</taxon>
        <taxon>Neophaeococcomyces</taxon>
    </lineage>
</organism>
<comment type="caution">
    <text evidence="1">The sequence shown here is derived from an EMBL/GenBank/DDBJ whole genome shotgun (WGS) entry which is preliminary data.</text>
</comment>
<proteinExistence type="predicted"/>
<gene>
    <name evidence="1" type="ORF">H2198_009232</name>
</gene>
<dbReference type="Proteomes" id="UP001172386">
    <property type="component" value="Unassembled WGS sequence"/>
</dbReference>
<evidence type="ECO:0000313" key="2">
    <source>
        <dbReference type="Proteomes" id="UP001172386"/>
    </source>
</evidence>
<dbReference type="EMBL" id="JAPDRQ010000253">
    <property type="protein sequence ID" value="KAJ9651504.1"/>
    <property type="molecule type" value="Genomic_DNA"/>
</dbReference>
<protein>
    <submittedName>
        <fullName evidence="1">Uncharacterized protein</fullName>
    </submittedName>
</protein>
<keyword evidence="2" id="KW-1185">Reference proteome</keyword>
<accession>A0ACC2ZV73</accession>